<keyword evidence="1" id="KW-0812">Transmembrane</keyword>
<dbReference type="EMBL" id="FWYD01000008">
    <property type="protein sequence ID" value="SMC84832.1"/>
    <property type="molecule type" value="Genomic_DNA"/>
</dbReference>
<dbReference type="AlphaFoldDB" id="A0A1W2CIX9"/>
<dbReference type="OrthoDB" id="7865288at2"/>
<keyword evidence="1" id="KW-1133">Transmembrane helix</keyword>
<feature type="transmembrane region" description="Helical" evidence="1">
    <location>
        <begin position="83"/>
        <end position="103"/>
    </location>
</feature>
<keyword evidence="3" id="KW-1185">Reference proteome</keyword>
<organism evidence="2 3">
    <name type="scientific">Primorskyibacter flagellatus</name>
    <dbReference type="NCBI Taxonomy" id="1387277"/>
    <lineage>
        <taxon>Bacteria</taxon>
        <taxon>Pseudomonadati</taxon>
        <taxon>Pseudomonadota</taxon>
        <taxon>Alphaproteobacteria</taxon>
        <taxon>Rhodobacterales</taxon>
        <taxon>Roseobacteraceae</taxon>
        <taxon>Primorskyibacter</taxon>
    </lineage>
</organism>
<accession>A0A1W2CIX9</accession>
<reference evidence="2 3" key="1">
    <citation type="submission" date="2017-04" db="EMBL/GenBank/DDBJ databases">
        <authorList>
            <person name="Afonso C.L."/>
            <person name="Miller P.J."/>
            <person name="Scott M.A."/>
            <person name="Spackman E."/>
            <person name="Goraichik I."/>
            <person name="Dimitrov K.M."/>
            <person name="Suarez D.L."/>
            <person name="Swayne D.E."/>
        </authorList>
    </citation>
    <scope>NUCLEOTIDE SEQUENCE [LARGE SCALE GENOMIC DNA]</scope>
    <source>
        <strain evidence="2 3">CGMCC 1.12644</strain>
    </source>
</reference>
<dbReference type="RefSeq" id="WP_084353212.1">
    <property type="nucleotide sequence ID" value="NZ_FWYD01000008.1"/>
</dbReference>
<gene>
    <name evidence="2" type="ORF">SAMN06295998_10835</name>
</gene>
<evidence type="ECO:0000256" key="1">
    <source>
        <dbReference type="SAM" id="Phobius"/>
    </source>
</evidence>
<dbReference type="STRING" id="1387277.SAMN06295998_10835"/>
<protein>
    <submittedName>
        <fullName evidence="2">Putative Holin-X, holin superfamily III</fullName>
    </submittedName>
</protein>
<feature type="transmembrane region" description="Helical" evidence="1">
    <location>
        <begin position="47"/>
        <end position="71"/>
    </location>
</feature>
<evidence type="ECO:0000313" key="2">
    <source>
        <dbReference type="EMBL" id="SMC84832.1"/>
    </source>
</evidence>
<evidence type="ECO:0000313" key="3">
    <source>
        <dbReference type="Proteomes" id="UP000192330"/>
    </source>
</evidence>
<dbReference type="Pfam" id="PF07332">
    <property type="entry name" value="Phage_holin_3_6"/>
    <property type="match status" value="1"/>
</dbReference>
<sequence>MTPSDHPKTSTASLLQSLIEQLSGLFRGEVDLLKAEMSEKASSIGGALGLVVAGVVVTLVALHAFAAAAVFGLMEYGLHPGLAALAIGAVLALIALIMVKIAVARLKNTSLTPERTANNVRKDAHVIKEKTHAG</sequence>
<proteinExistence type="predicted"/>
<dbReference type="InterPro" id="IPR009937">
    <property type="entry name" value="Phage_holin_3_6"/>
</dbReference>
<keyword evidence="1" id="KW-0472">Membrane</keyword>
<name>A0A1W2CIX9_9RHOB</name>
<dbReference type="Proteomes" id="UP000192330">
    <property type="component" value="Unassembled WGS sequence"/>
</dbReference>